<evidence type="ECO:0000256" key="1">
    <source>
        <dbReference type="SAM" id="MobiDB-lite"/>
    </source>
</evidence>
<gene>
    <name evidence="2" type="ORF">TVAG_253580</name>
</gene>
<feature type="compositionally biased region" description="Basic and acidic residues" evidence="1">
    <location>
        <begin position="101"/>
        <end position="112"/>
    </location>
</feature>
<evidence type="ECO:0000313" key="2">
    <source>
        <dbReference type="EMBL" id="EAY18246.1"/>
    </source>
</evidence>
<feature type="compositionally biased region" description="Acidic residues" evidence="1">
    <location>
        <begin position="113"/>
        <end position="123"/>
    </location>
</feature>
<dbReference type="AlphaFoldDB" id="A2DMM5"/>
<feature type="compositionally biased region" description="Polar residues" evidence="1">
    <location>
        <begin position="152"/>
        <end position="173"/>
    </location>
</feature>
<accession>A2DMM5</accession>
<feature type="compositionally biased region" description="Polar residues" evidence="1">
    <location>
        <begin position="68"/>
        <end position="77"/>
    </location>
</feature>
<name>A2DMM5_TRIV3</name>
<feature type="compositionally biased region" description="Low complexity" evidence="1">
    <location>
        <begin position="174"/>
        <end position="207"/>
    </location>
</feature>
<feature type="compositionally biased region" description="Low complexity" evidence="1">
    <location>
        <begin position="220"/>
        <end position="234"/>
    </location>
</feature>
<dbReference type="RefSeq" id="XP_001579232.1">
    <property type="nucleotide sequence ID" value="XM_001579182.1"/>
</dbReference>
<organism evidence="2 3">
    <name type="scientific">Trichomonas vaginalis (strain ATCC PRA-98 / G3)</name>
    <dbReference type="NCBI Taxonomy" id="412133"/>
    <lineage>
        <taxon>Eukaryota</taxon>
        <taxon>Metamonada</taxon>
        <taxon>Parabasalia</taxon>
        <taxon>Trichomonadida</taxon>
        <taxon>Trichomonadidae</taxon>
        <taxon>Trichomonas</taxon>
    </lineage>
</organism>
<dbReference type="Proteomes" id="UP000001542">
    <property type="component" value="Unassembled WGS sequence"/>
</dbReference>
<sequence length="426" mass="48686">MSYQQFIQQSIQKLRDGAPLPQYFGCLSATVIQRIPESYINETNEQLPKENQYNFKPQKQEKAEVQRKNNFSNNSDYSDAEDSALYHKMNHPNSNQYKSPSEYKRENISRDIQEEEEEEEYEPELPKKMPAKLLLSSDDENDIPKPQADLFQKNQNESRSSKSSLNNQKLPNQSESSIRSSRNSINNEKYSIQSESNIRSSIQSQNSKVNDSISRSSVRSQNTPSQIQQNSSISKKSDSGVKSPEKGLSPPPRRTNLEITEGSEIQQPKRRSKFLMSSSDDEIKEKDSDFMVPPKLDPIGTRINNEPVDISPINKVSSPKTNISSPISILQSAVKTIEPVCKPLKMDYEAAFKKTITSTYSSFWPPYDTNIARVIPTSKIYNMQPSKYPKLIKTIEAKLKTHEKGKIAFSRREATEIEEEEFSDNF</sequence>
<dbReference type="InParanoid" id="A2DMM5"/>
<dbReference type="VEuPathDB" id="TrichDB:TVAGG3_0059980"/>
<evidence type="ECO:0000313" key="3">
    <source>
        <dbReference type="Proteomes" id="UP000001542"/>
    </source>
</evidence>
<keyword evidence="3" id="KW-1185">Reference proteome</keyword>
<feature type="compositionally biased region" description="Polar residues" evidence="1">
    <location>
        <begin position="208"/>
        <end position="219"/>
    </location>
</feature>
<reference evidence="2" key="1">
    <citation type="submission" date="2006-10" db="EMBL/GenBank/DDBJ databases">
        <authorList>
            <person name="Amadeo P."/>
            <person name="Zhao Q."/>
            <person name="Wortman J."/>
            <person name="Fraser-Liggett C."/>
            <person name="Carlton J."/>
        </authorList>
    </citation>
    <scope>NUCLEOTIDE SEQUENCE</scope>
    <source>
        <strain evidence="2">G3</strain>
    </source>
</reference>
<dbReference type="KEGG" id="tva:5463764"/>
<feature type="region of interest" description="Disordered" evidence="1">
    <location>
        <begin position="59"/>
        <end position="303"/>
    </location>
</feature>
<feature type="compositionally biased region" description="Basic and acidic residues" evidence="1">
    <location>
        <begin position="235"/>
        <end position="245"/>
    </location>
</feature>
<dbReference type="VEuPathDB" id="TrichDB:TVAG_253580"/>
<protein>
    <submittedName>
        <fullName evidence="2">Uncharacterized protein</fullName>
    </submittedName>
</protein>
<proteinExistence type="predicted"/>
<reference evidence="2" key="2">
    <citation type="journal article" date="2007" name="Science">
        <title>Draft genome sequence of the sexually transmitted pathogen Trichomonas vaginalis.</title>
        <authorList>
            <person name="Carlton J.M."/>
            <person name="Hirt R.P."/>
            <person name="Silva J.C."/>
            <person name="Delcher A.L."/>
            <person name="Schatz M."/>
            <person name="Zhao Q."/>
            <person name="Wortman J.R."/>
            <person name="Bidwell S.L."/>
            <person name="Alsmark U.C.M."/>
            <person name="Besteiro S."/>
            <person name="Sicheritz-Ponten T."/>
            <person name="Noel C.J."/>
            <person name="Dacks J.B."/>
            <person name="Foster P.G."/>
            <person name="Simillion C."/>
            <person name="Van de Peer Y."/>
            <person name="Miranda-Saavedra D."/>
            <person name="Barton G.J."/>
            <person name="Westrop G.D."/>
            <person name="Mueller S."/>
            <person name="Dessi D."/>
            <person name="Fiori P.L."/>
            <person name="Ren Q."/>
            <person name="Paulsen I."/>
            <person name="Zhang H."/>
            <person name="Bastida-Corcuera F.D."/>
            <person name="Simoes-Barbosa A."/>
            <person name="Brown M.T."/>
            <person name="Hayes R.D."/>
            <person name="Mukherjee M."/>
            <person name="Okumura C.Y."/>
            <person name="Schneider R."/>
            <person name="Smith A.J."/>
            <person name="Vanacova S."/>
            <person name="Villalvazo M."/>
            <person name="Haas B.J."/>
            <person name="Pertea M."/>
            <person name="Feldblyum T.V."/>
            <person name="Utterback T.R."/>
            <person name="Shu C.L."/>
            <person name="Osoegawa K."/>
            <person name="de Jong P.J."/>
            <person name="Hrdy I."/>
            <person name="Horvathova L."/>
            <person name="Zubacova Z."/>
            <person name="Dolezal P."/>
            <person name="Malik S.B."/>
            <person name="Logsdon J.M. Jr."/>
            <person name="Henze K."/>
            <person name="Gupta A."/>
            <person name="Wang C.C."/>
            <person name="Dunne R.L."/>
            <person name="Upcroft J.A."/>
            <person name="Upcroft P."/>
            <person name="White O."/>
            <person name="Salzberg S.L."/>
            <person name="Tang P."/>
            <person name="Chiu C.-H."/>
            <person name="Lee Y.-S."/>
            <person name="Embley T.M."/>
            <person name="Coombs G.H."/>
            <person name="Mottram J.C."/>
            <person name="Tachezy J."/>
            <person name="Fraser-Liggett C.M."/>
            <person name="Johnson P.J."/>
        </authorList>
    </citation>
    <scope>NUCLEOTIDE SEQUENCE [LARGE SCALE GENOMIC DNA]</scope>
    <source>
        <strain evidence="2">G3</strain>
    </source>
</reference>
<dbReference type="EMBL" id="DS113220">
    <property type="protein sequence ID" value="EAY18246.1"/>
    <property type="molecule type" value="Genomic_DNA"/>
</dbReference>